<organism evidence="1">
    <name type="scientific">marine sediment metagenome</name>
    <dbReference type="NCBI Taxonomy" id="412755"/>
    <lineage>
        <taxon>unclassified sequences</taxon>
        <taxon>metagenomes</taxon>
        <taxon>ecological metagenomes</taxon>
    </lineage>
</organism>
<dbReference type="EMBL" id="LAZR01027859">
    <property type="protein sequence ID" value="KKL64398.1"/>
    <property type="molecule type" value="Genomic_DNA"/>
</dbReference>
<proteinExistence type="predicted"/>
<reference evidence="1" key="1">
    <citation type="journal article" date="2015" name="Nature">
        <title>Complex archaea that bridge the gap between prokaryotes and eukaryotes.</title>
        <authorList>
            <person name="Spang A."/>
            <person name="Saw J.H."/>
            <person name="Jorgensen S.L."/>
            <person name="Zaremba-Niedzwiedzka K."/>
            <person name="Martijn J."/>
            <person name="Lind A.E."/>
            <person name="van Eijk R."/>
            <person name="Schleper C."/>
            <person name="Guy L."/>
            <person name="Ettema T.J."/>
        </authorList>
    </citation>
    <scope>NUCLEOTIDE SEQUENCE</scope>
</reference>
<evidence type="ECO:0000313" key="2">
    <source>
        <dbReference type="EMBL" id="KKL64398.1"/>
    </source>
</evidence>
<dbReference type="AlphaFoldDB" id="A0A0F9BZV5"/>
<feature type="non-terminal residue" evidence="1">
    <location>
        <position position="1"/>
    </location>
</feature>
<comment type="caution">
    <text evidence="1">The sequence shown here is derived from an EMBL/GenBank/DDBJ whole genome shotgun (WGS) entry which is preliminary data.</text>
</comment>
<accession>A0A0F9BZV5</accession>
<protein>
    <submittedName>
        <fullName evidence="1">Uncharacterized protein</fullName>
    </submittedName>
</protein>
<sequence length="24" mass="2754">AGKSMGYELIKKMKAEMRNVRKGK</sequence>
<dbReference type="EMBL" id="LAZR01049312">
    <property type="protein sequence ID" value="KKK89941.1"/>
    <property type="molecule type" value="Genomic_DNA"/>
</dbReference>
<evidence type="ECO:0000313" key="1">
    <source>
        <dbReference type="EMBL" id="KKK89941.1"/>
    </source>
</evidence>
<name>A0A0F9BZV5_9ZZZZ</name>
<gene>
    <name evidence="2" type="ORF">LCGC14_2165490</name>
    <name evidence="1" type="ORF">LCGC14_2728030</name>
</gene>